<evidence type="ECO:0000256" key="1">
    <source>
        <dbReference type="NCBIfam" id="TIGR02097"/>
    </source>
</evidence>
<feature type="domain" description="Hemimethylated DNA-binding" evidence="2">
    <location>
        <begin position="5"/>
        <end position="101"/>
    </location>
</feature>
<evidence type="ECO:0000313" key="4">
    <source>
        <dbReference type="Proteomes" id="UP000028839"/>
    </source>
</evidence>
<dbReference type="SMART" id="SM00992">
    <property type="entry name" value="YccV-like"/>
    <property type="match status" value="1"/>
</dbReference>
<dbReference type="GO" id="GO:0003677">
    <property type="term" value="F:DNA binding"/>
    <property type="evidence" value="ECO:0007669"/>
    <property type="project" value="UniProtKB-UniRule"/>
</dbReference>
<dbReference type="Gene3D" id="2.30.30.390">
    <property type="entry name" value="Hemimethylated DNA-binding domain"/>
    <property type="match status" value="1"/>
</dbReference>
<dbReference type="PANTHER" id="PTHR48439">
    <property type="entry name" value="HEMIMETHYLATED DNA-BINDING DOMAIN-CONTAINING PROTEIN"/>
    <property type="match status" value="1"/>
</dbReference>
<dbReference type="AlphaFoldDB" id="A0A0E2Z413"/>
<dbReference type="InterPro" id="IPR011722">
    <property type="entry name" value="Hemimethylated_DNA-bd_dom"/>
</dbReference>
<dbReference type="SUPFAM" id="SSF141255">
    <property type="entry name" value="YccV-like"/>
    <property type="match status" value="1"/>
</dbReference>
<proteinExistence type="predicted"/>
<reference evidence="3 4" key="1">
    <citation type="submission" date="2014-07" db="EMBL/GenBank/DDBJ databases">
        <title>Comparative analysis of Nitrosococcus oceani genome inventories of strains from Pacific and Atlantic gyres.</title>
        <authorList>
            <person name="Lim C.K."/>
            <person name="Wang L."/>
            <person name="Sayavedra-Soto L.A."/>
            <person name="Klotz M.G."/>
        </authorList>
    </citation>
    <scope>NUCLEOTIDE SEQUENCE [LARGE SCALE GENOMIC DNA]</scope>
    <source>
        <strain evidence="3 4">C-27</strain>
    </source>
</reference>
<gene>
    <name evidence="3" type="ORF">IB75_04375</name>
</gene>
<dbReference type="NCBIfam" id="TIGR02097">
    <property type="entry name" value="yccV"/>
    <property type="match status" value="1"/>
</dbReference>
<name>A0A0E2Z413_9GAMM</name>
<evidence type="ECO:0000313" key="3">
    <source>
        <dbReference type="EMBL" id="KFI20204.1"/>
    </source>
</evidence>
<dbReference type="InterPro" id="IPR053189">
    <property type="entry name" value="Clp_protease_adapter_ClpF"/>
</dbReference>
<organism evidence="3 4">
    <name type="scientific">Nitrosococcus oceani C-27</name>
    <dbReference type="NCBI Taxonomy" id="314279"/>
    <lineage>
        <taxon>Bacteria</taxon>
        <taxon>Pseudomonadati</taxon>
        <taxon>Pseudomonadota</taxon>
        <taxon>Gammaproteobacteria</taxon>
        <taxon>Chromatiales</taxon>
        <taxon>Chromatiaceae</taxon>
        <taxon>Nitrosococcus</taxon>
    </lineage>
</organism>
<dbReference type="InterPro" id="IPR036623">
    <property type="entry name" value="Hemimethylated_DNA-bd_sf"/>
</dbReference>
<evidence type="ECO:0000259" key="2">
    <source>
        <dbReference type="SMART" id="SM00992"/>
    </source>
</evidence>
<dbReference type="Proteomes" id="UP000028839">
    <property type="component" value="Unassembled WGS sequence"/>
</dbReference>
<protein>
    <recommendedName>
        <fullName evidence="1">Heat shock protein HspQ</fullName>
    </recommendedName>
</protein>
<keyword evidence="3" id="KW-0238">DNA-binding</keyword>
<comment type="caution">
    <text evidence="3">The sequence shown here is derived from an EMBL/GenBank/DDBJ whole genome shotgun (WGS) entry which is preliminary data.</text>
</comment>
<accession>A0A0E2Z413</accession>
<dbReference type="HOGENOM" id="CLU_123865_0_1_6"/>
<sequence>MEQAKAKFTIGQIVRHKLFHYRGVVVDADPSFQGSPEWYEHMACSQPPKDRPWYHVLVNDADYETYVAERNLDLDGSGQPINHPAVEMFFDELHEGVYRCQRHIN</sequence>
<dbReference type="EMBL" id="JPGN01000024">
    <property type="protein sequence ID" value="KFI20204.1"/>
    <property type="molecule type" value="Genomic_DNA"/>
</dbReference>
<dbReference type="PANTHER" id="PTHR48439:SF1">
    <property type="entry name" value="HEMIMETHYLATED DNA-BINDING DOMAIN-CONTAINING PROTEIN"/>
    <property type="match status" value="1"/>
</dbReference>
<dbReference type="OrthoDB" id="9806050at2"/>
<dbReference type="Pfam" id="PF08755">
    <property type="entry name" value="YccV-like"/>
    <property type="match status" value="1"/>
</dbReference>